<name>A0A6M1RXV2_9BACT</name>
<keyword evidence="2" id="KW-1185">Reference proteome</keyword>
<proteinExistence type="predicted"/>
<evidence type="ECO:0000313" key="1">
    <source>
        <dbReference type="EMBL" id="NGO40174.1"/>
    </source>
</evidence>
<dbReference type="AlphaFoldDB" id="A0A6M1RXV2"/>
<dbReference type="RefSeq" id="WP_165108496.1">
    <property type="nucleotide sequence ID" value="NZ_JAAKYA010000082.1"/>
</dbReference>
<protein>
    <submittedName>
        <fullName evidence="1">DUF362 domain-containing protein</fullName>
    </submittedName>
</protein>
<comment type="caution">
    <text evidence="1">The sequence shown here is derived from an EMBL/GenBank/DDBJ whole genome shotgun (WGS) entry which is preliminary data.</text>
</comment>
<organism evidence="1 2">
    <name type="scientific">Limisphaera ngatamarikiensis</name>
    <dbReference type="NCBI Taxonomy" id="1324935"/>
    <lineage>
        <taxon>Bacteria</taxon>
        <taxon>Pseudomonadati</taxon>
        <taxon>Verrucomicrobiota</taxon>
        <taxon>Verrucomicrobiia</taxon>
        <taxon>Limisphaerales</taxon>
        <taxon>Limisphaeraceae</taxon>
        <taxon>Limisphaera</taxon>
    </lineage>
</organism>
<reference evidence="1 2" key="1">
    <citation type="submission" date="2020-02" db="EMBL/GenBank/DDBJ databases">
        <title>Draft genome sequence of Limisphaera ngatamarikiensis NGM72.4T, a thermophilic Verrucomicrobia grouped in subdivision 3.</title>
        <authorList>
            <person name="Carere C.R."/>
            <person name="Steen J."/>
            <person name="Hugenholtz P."/>
            <person name="Stott M.B."/>
        </authorList>
    </citation>
    <scope>NUCLEOTIDE SEQUENCE [LARGE SCALE GENOMIC DNA]</scope>
    <source>
        <strain evidence="1 2">NGM72.4</strain>
    </source>
</reference>
<evidence type="ECO:0000313" key="2">
    <source>
        <dbReference type="Proteomes" id="UP000477311"/>
    </source>
</evidence>
<sequence>MAAISAGGNIPPFEVSRNAGQSLQRRIHLALLLVAWGLVCPWTGPAAQVPTRPAARVVVVHDPQALEAFGARPDRVRRMVDRALMRWTETADVAGAWRRLVGTGDVVGIKVHSAPGRIFGTRPAVVEALIAGLLQAGCAPTNIIVWDRYLRDLQQAGFDTLTNRYGVVLAGAADTGYDPEVYYESALLGTLVWGDLEYGQHQPGAGRKSHVTKLLTRRITRLIVVSPMMAHPEAGVAGLLYTLARGSVDNFLRFEGEAARLAQAVPEICALPALSDPLTLCVVDGLLCQYLGGNRGLLHYSSELNEIRVGNDPVALDVLSLREIERQRRILGIAHPPVSRELYENAALLELGVSDPARIEVITLND</sequence>
<dbReference type="EMBL" id="JAAKYA010000082">
    <property type="protein sequence ID" value="NGO40174.1"/>
    <property type="molecule type" value="Genomic_DNA"/>
</dbReference>
<accession>A0A6M1RXV2</accession>
<gene>
    <name evidence="1" type="ORF">G4L39_12330</name>
</gene>
<dbReference type="Proteomes" id="UP000477311">
    <property type="component" value="Unassembled WGS sequence"/>
</dbReference>